<dbReference type="InterPro" id="IPR000073">
    <property type="entry name" value="AB_hydrolase_1"/>
</dbReference>
<feature type="compositionally biased region" description="Low complexity" evidence="2">
    <location>
        <begin position="332"/>
        <end position="360"/>
    </location>
</feature>
<evidence type="ECO:0000313" key="5">
    <source>
        <dbReference type="EMBL" id="CEM28536.1"/>
    </source>
</evidence>
<dbReference type="PANTHER" id="PTHR46438:SF12">
    <property type="entry name" value="ALPHA_BETA-HYDROLASES SUPERFAMILY PROTEIN"/>
    <property type="match status" value="1"/>
</dbReference>
<feature type="compositionally biased region" description="Low complexity" evidence="2">
    <location>
        <begin position="388"/>
        <end position="404"/>
    </location>
</feature>
<feature type="coiled-coil region" evidence="1">
    <location>
        <begin position="108"/>
        <end position="135"/>
    </location>
</feature>
<accession>A0A0G4GG26</accession>
<feature type="region of interest" description="Disordered" evidence="2">
    <location>
        <begin position="859"/>
        <end position="900"/>
    </location>
</feature>
<dbReference type="AlphaFoldDB" id="A0A0G4GG26"/>
<protein>
    <recommendedName>
        <fullName evidence="4">AB hydrolase-1 domain-containing protein</fullName>
    </recommendedName>
</protein>
<gene>
    <name evidence="5" type="ORF">Cvel_21741</name>
</gene>
<dbReference type="PANTHER" id="PTHR46438">
    <property type="entry name" value="ALPHA/BETA-HYDROLASES SUPERFAMILY PROTEIN"/>
    <property type="match status" value="1"/>
</dbReference>
<feature type="region of interest" description="Disordered" evidence="2">
    <location>
        <begin position="930"/>
        <end position="952"/>
    </location>
</feature>
<feature type="compositionally biased region" description="Acidic residues" evidence="2">
    <location>
        <begin position="424"/>
        <end position="433"/>
    </location>
</feature>
<feature type="region of interest" description="Disordered" evidence="2">
    <location>
        <begin position="1149"/>
        <end position="1169"/>
    </location>
</feature>
<evidence type="ECO:0000256" key="2">
    <source>
        <dbReference type="SAM" id="MobiDB-lite"/>
    </source>
</evidence>
<feature type="compositionally biased region" description="Low complexity" evidence="2">
    <location>
        <begin position="888"/>
        <end position="900"/>
    </location>
</feature>
<dbReference type="SUPFAM" id="SSF53474">
    <property type="entry name" value="alpha/beta-Hydrolases"/>
    <property type="match status" value="1"/>
</dbReference>
<feature type="signal peptide" evidence="3">
    <location>
        <begin position="1"/>
        <end position="16"/>
    </location>
</feature>
<feature type="region of interest" description="Disordered" evidence="2">
    <location>
        <begin position="416"/>
        <end position="437"/>
    </location>
</feature>
<dbReference type="Gene3D" id="3.40.50.1820">
    <property type="entry name" value="alpha/beta hydrolase"/>
    <property type="match status" value="1"/>
</dbReference>
<feature type="region of interest" description="Disordered" evidence="2">
    <location>
        <begin position="320"/>
        <end position="360"/>
    </location>
</feature>
<proteinExistence type="predicted"/>
<keyword evidence="1" id="KW-0175">Coiled coil</keyword>
<keyword evidence="3" id="KW-0732">Signal</keyword>
<feature type="domain" description="AB hydrolase-1" evidence="4">
    <location>
        <begin position="481"/>
        <end position="752"/>
    </location>
</feature>
<dbReference type="Pfam" id="PF12697">
    <property type="entry name" value="Abhydrolase_6"/>
    <property type="match status" value="1"/>
</dbReference>
<feature type="chain" id="PRO_5005189941" description="AB hydrolase-1 domain-containing protein" evidence="3">
    <location>
        <begin position="17"/>
        <end position="1197"/>
    </location>
</feature>
<sequence length="1197" mass="132435">MLVLFAIALLFFEGSAKSCVSGFCQPAQFAGKAARQSPSLTGTTWRWPRSTGPIVAHAVQKEEKEGNGVSSWFGPEETVDPRIVRRVEKEVKETLGVELEQLMNPLKVVNLEYELEKLRSELGEENEAERRQKIEATIEKKEKVLAVEKTMYMKEGLKRFFVIQTVIIGLISLALVYKKWPWGEVDEIFELMSIWVWWLFLIPSLRARKPQNWEKRALDILISTSPFVTIAVPFFSKDPPTTWWANFVWFACMYAFGYTNWRDESSMEAKEKLPKWARFVLSALDYGSGQERGLRGYQKKELQEKRFKAKMRKGAAAAQAAVEAEKEKETEIAGAPSSSSSRLSLLPSSPSSSSSSLTSSGWGWGVNPCDSSSSSFGFPSRASSKALTSSSSSLRALPPSSPHSVMRGGVSALYAESPAKSAVEEEAEGDEDESPARTGFWKWQGKYNIRYKHMKRMKDWDGASSSSSASTGEDSADTPVVIMVHGFGGNADHWRKNIRDAARFSDVYAVDLLGYGYSDKPSPKVDEQGQRRVPNSLYNFSEWGRQLTDFIEEVVGVKGASSAAAGGKKRPVLLVTNSVGGLVGLQASIDSESRGLIDGVMLLNVSLRLLDETKQFPLQIPFVRSLQWVLRETPVGKSFFGNVARYETVKEILQQAYCDESAVTDELVDVILKPGLEPGAPEVFLDFVSYSQGPVPEDLLERVKVPVWIGWGKEDPWEPVKLGRGLADKQSVREFREFEGTGHCPQDENPNAINPFIAEFVDGVLAEMKSAKKEVTQREGLLGHSEVLTASSSSTVQGGEISSNSFGSALVLTAASLLPLSGLPALAPAASSLTALSSSDVPESFPPLTATAVVKQESSSSAFVPVSTGEERAAAPWLPGREGVRGLSVPPSVSRSSFSSSSSLYLSDATQTSKMEDDALVDQLIEQAENIREPDERGPQALPPGVKQPSEDDLKRIEQEKIDLSSFKEDLARANSMNRERIKKIKAKLAEGYAKDDRLDELKTTTMDDDDIRGLSGLGPASVEQIETMAMSAKEKREWYAQRQAELDQEVREQNARRMSILLEKGADRDDFSLEELVVLNDDIILMQQYEATGQRLTAAKPFDFGIRKRFGDAPEILATVSLPLGVIAAAYAVVNGYKEIDEARDKQQMTMRQAGYDPTKEDLRQQGFFNRRRKGEKFRALLVEDEKDEPSLSDRR</sequence>
<reference evidence="5" key="1">
    <citation type="submission" date="2014-11" db="EMBL/GenBank/DDBJ databases">
        <authorList>
            <person name="Otto D Thomas"/>
            <person name="Naeem Raeece"/>
        </authorList>
    </citation>
    <scope>NUCLEOTIDE SEQUENCE</scope>
</reference>
<dbReference type="InterPro" id="IPR029058">
    <property type="entry name" value="AB_hydrolase_fold"/>
</dbReference>
<evidence type="ECO:0000256" key="1">
    <source>
        <dbReference type="SAM" id="Coils"/>
    </source>
</evidence>
<name>A0A0G4GG26_9ALVE</name>
<dbReference type="EMBL" id="CDMZ01001176">
    <property type="protein sequence ID" value="CEM28536.1"/>
    <property type="molecule type" value="Genomic_DNA"/>
</dbReference>
<dbReference type="VEuPathDB" id="CryptoDB:Cvel_21741"/>
<organism evidence="5">
    <name type="scientific">Chromera velia CCMP2878</name>
    <dbReference type="NCBI Taxonomy" id="1169474"/>
    <lineage>
        <taxon>Eukaryota</taxon>
        <taxon>Sar</taxon>
        <taxon>Alveolata</taxon>
        <taxon>Colpodellida</taxon>
        <taxon>Chromeraceae</taxon>
        <taxon>Chromera</taxon>
    </lineage>
</organism>
<evidence type="ECO:0000259" key="4">
    <source>
        <dbReference type="Pfam" id="PF12697"/>
    </source>
</evidence>
<feature type="region of interest" description="Disordered" evidence="2">
    <location>
        <begin position="388"/>
        <end position="407"/>
    </location>
</feature>
<evidence type="ECO:0000256" key="3">
    <source>
        <dbReference type="SAM" id="SignalP"/>
    </source>
</evidence>